<dbReference type="SUPFAM" id="SSF140990">
    <property type="entry name" value="FtsH protease domain-like"/>
    <property type="match status" value="1"/>
</dbReference>
<evidence type="ECO:0000256" key="9">
    <source>
        <dbReference type="ARBA" id="ARBA00022801"/>
    </source>
</evidence>
<dbReference type="InterPro" id="IPR003960">
    <property type="entry name" value="ATPase_AAA_CS"/>
</dbReference>
<sequence length="719" mass="77110">MASARFLVCRSAVMAGASRPLLAGASRAMARVVARQHWQKQDIYRGMASSAGGRSNGVNSSLAEQEQRANNELANARTQAGFYRSLLRANYPHIVVSRYETPGIATNNECARMYVEALVKTGDRRKAEGVARTYGIDVGGLGVGVGGGVGGAGMRDGGVSGAGMHNSGEISGAGIRGAGIFGSREEPLHVVVTESPWMVFSRWVKWLVPVGLLTYGAYVGFNFLVDNGSIIKNSSVEDKAVEVTESDVRFSDCCGVDEAKAELQEVVEFLKDPGKFTSLGAQLPKGVLLSGPPGTGKTLLARATAGEAGVPFFFMSGSEFDELYVGVGAKRVRELFAKARARAPAIIFIDELDAIGGKRKARDQAYAKQTLNQLLVELDGFSQTQGIVVIGATNFPESLDRALTRPGRFDKIVTVDLPDVRGRTAILRHHLRNIACAGDVDASVIARGTTGLSGAGLKNLVNTAALYASQENAASVRMAHLEWAKDKVLMGGERKSMVMTEETRRNTAYHEAGHAIVALYTEGATPLYKATILPRGRALGVTFQLPEMDKLDITRRECLARLDVCMGGKIAEEMLYGAANVTSGCSSDLASATATARAMVTSYGMCEAVGPVRLSDKWESWSPKLRDLADQETRKLLVDAEQRTRKLLHDRRVELKRLAEGLLQYETLTRDEIAALVAGRPISKVKTTSNTVIKSRGTRPEYDVVSGAKSLGVAAASRS</sequence>
<dbReference type="GO" id="GO:0005743">
    <property type="term" value="C:mitochondrial inner membrane"/>
    <property type="evidence" value="ECO:0007669"/>
    <property type="project" value="TreeGrafter"/>
</dbReference>
<dbReference type="FunFam" id="1.20.58.760:FF:000002">
    <property type="entry name" value="ATP-dependent zinc metalloprotease FtsH"/>
    <property type="match status" value="1"/>
</dbReference>
<keyword evidence="9" id="KW-0378">Hydrolase</keyword>
<evidence type="ECO:0000256" key="2">
    <source>
        <dbReference type="ARBA" id="ARBA00004173"/>
    </source>
</evidence>
<dbReference type="GO" id="GO:0007005">
    <property type="term" value="P:mitochondrion organization"/>
    <property type="evidence" value="ECO:0007669"/>
    <property type="project" value="TreeGrafter"/>
</dbReference>
<keyword evidence="12" id="KW-0482">Metalloprotease</keyword>
<evidence type="ECO:0000256" key="13">
    <source>
        <dbReference type="ARBA" id="ARBA00023128"/>
    </source>
</evidence>
<dbReference type="InterPro" id="IPR003959">
    <property type="entry name" value="ATPase_AAA_core"/>
</dbReference>
<comment type="similarity">
    <text evidence="5">In the N-terminal section; belongs to the AAA ATPase family.</text>
</comment>
<dbReference type="CDD" id="cd19501">
    <property type="entry name" value="RecA-like_FtsH"/>
    <property type="match status" value="1"/>
</dbReference>
<reference evidence="17" key="2">
    <citation type="journal article" name="BMC Genomics">
        <title>New genome assemblies reveal patterns of domestication and adaptation across Brettanomyces (Dekkera) species.</title>
        <authorList>
            <person name="Roach M.J."/>
            <person name="Borneman A.R."/>
        </authorList>
    </citation>
    <scope>NUCLEOTIDE SEQUENCE</scope>
    <source>
        <strain evidence="17">UCD 2041</strain>
    </source>
</reference>
<dbReference type="Pfam" id="PF00004">
    <property type="entry name" value="AAA"/>
    <property type="match status" value="1"/>
</dbReference>
<gene>
    <name evidence="17" type="ORF">BRETT_002804</name>
</gene>
<feature type="compositionally biased region" description="Polar residues" evidence="15">
    <location>
        <begin position="52"/>
        <end position="70"/>
    </location>
</feature>
<dbReference type="InterPro" id="IPR000642">
    <property type="entry name" value="Peptidase_M41"/>
</dbReference>
<evidence type="ECO:0000256" key="11">
    <source>
        <dbReference type="ARBA" id="ARBA00022840"/>
    </source>
</evidence>
<name>A0A871RI75_DEKBR</name>
<dbReference type="Pfam" id="PF21232">
    <property type="entry name" value="Yme1-like_N"/>
    <property type="match status" value="1"/>
</dbReference>
<feature type="domain" description="AAA+ ATPase" evidence="16">
    <location>
        <begin position="283"/>
        <end position="419"/>
    </location>
</feature>
<comment type="cofactor">
    <cofactor evidence="1">
        <name>Zn(2+)</name>
        <dbReference type="ChEBI" id="CHEBI:29105"/>
    </cofactor>
</comment>
<dbReference type="PROSITE" id="PS00674">
    <property type="entry name" value="AAA"/>
    <property type="match status" value="1"/>
</dbReference>
<dbReference type="Gene3D" id="3.40.50.300">
    <property type="entry name" value="P-loop containing nucleotide triphosphate hydrolases"/>
    <property type="match status" value="1"/>
</dbReference>
<dbReference type="GO" id="GO:0004176">
    <property type="term" value="F:ATP-dependent peptidase activity"/>
    <property type="evidence" value="ECO:0007669"/>
    <property type="project" value="InterPro"/>
</dbReference>
<dbReference type="Gene3D" id="1.10.8.60">
    <property type="match status" value="1"/>
</dbReference>
<dbReference type="InterPro" id="IPR005936">
    <property type="entry name" value="FtsH"/>
</dbReference>
<dbReference type="Proteomes" id="UP000663131">
    <property type="component" value="Chromosome 9"/>
</dbReference>
<dbReference type="PANTHER" id="PTHR23076:SF97">
    <property type="entry name" value="ATP-DEPENDENT ZINC METALLOPROTEASE YME1L1"/>
    <property type="match status" value="1"/>
</dbReference>
<evidence type="ECO:0000256" key="14">
    <source>
        <dbReference type="ARBA" id="ARBA00023136"/>
    </source>
</evidence>
<proteinExistence type="inferred from homology"/>
<dbReference type="OrthoDB" id="1413014at2759"/>
<dbReference type="PANTHER" id="PTHR23076">
    <property type="entry name" value="METALLOPROTEASE M41 FTSH"/>
    <property type="match status" value="1"/>
</dbReference>
<dbReference type="GeneID" id="64574728"/>
<evidence type="ECO:0000256" key="15">
    <source>
        <dbReference type="SAM" id="MobiDB-lite"/>
    </source>
</evidence>
<evidence type="ECO:0000256" key="5">
    <source>
        <dbReference type="ARBA" id="ARBA00010550"/>
    </source>
</evidence>
<dbReference type="EMBL" id="CP063137">
    <property type="protein sequence ID" value="QOU22622.1"/>
    <property type="molecule type" value="Genomic_DNA"/>
</dbReference>
<keyword evidence="6" id="KW-0645">Protease</keyword>
<dbReference type="FunFam" id="1.10.8.60:FF:000001">
    <property type="entry name" value="ATP-dependent zinc metalloprotease FtsH"/>
    <property type="match status" value="1"/>
</dbReference>
<evidence type="ECO:0000256" key="6">
    <source>
        <dbReference type="ARBA" id="ARBA00022670"/>
    </source>
</evidence>
<keyword evidence="8" id="KW-0547">Nucleotide-binding</keyword>
<protein>
    <recommendedName>
        <fullName evidence="16">AAA+ ATPase domain-containing protein</fullName>
    </recommendedName>
</protein>
<dbReference type="GO" id="GO:0046872">
    <property type="term" value="F:metal ion binding"/>
    <property type="evidence" value="ECO:0007669"/>
    <property type="project" value="UniProtKB-KW"/>
</dbReference>
<keyword evidence="13" id="KW-0496">Mitochondrion</keyword>
<dbReference type="SMART" id="SM00382">
    <property type="entry name" value="AAA"/>
    <property type="match status" value="1"/>
</dbReference>
<comment type="similarity">
    <text evidence="4">In the C-terminal section; belongs to the peptidase M41 family.</text>
</comment>
<evidence type="ECO:0000256" key="1">
    <source>
        <dbReference type="ARBA" id="ARBA00001947"/>
    </source>
</evidence>
<keyword evidence="10" id="KW-0862">Zinc</keyword>
<keyword evidence="14" id="KW-0472">Membrane</keyword>
<dbReference type="Pfam" id="PF01434">
    <property type="entry name" value="Peptidase_M41"/>
    <property type="match status" value="1"/>
</dbReference>
<evidence type="ECO:0000256" key="4">
    <source>
        <dbReference type="ARBA" id="ARBA00010044"/>
    </source>
</evidence>
<dbReference type="Gene3D" id="1.20.58.760">
    <property type="entry name" value="Peptidase M41"/>
    <property type="match status" value="1"/>
</dbReference>
<evidence type="ECO:0000256" key="8">
    <source>
        <dbReference type="ARBA" id="ARBA00022741"/>
    </source>
</evidence>
<evidence type="ECO:0000256" key="3">
    <source>
        <dbReference type="ARBA" id="ARBA00004370"/>
    </source>
</evidence>
<dbReference type="Pfam" id="PF17862">
    <property type="entry name" value="AAA_lid_3"/>
    <property type="match status" value="1"/>
</dbReference>
<evidence type="ECO:0000313" key="18">
    <source>
        <dbReference type="Proteomes" id="UP000663131"/>
    </source>
</evidence>
<dbReference type="GO" id="GO:0141164">
    <property type="term" value="P:mitochondrial protein quality control"/>
    <property type="evidence" value="ECO:0007669"/>
    <property type="project" value="UniProtKB-ARBA"/>
</dbReference>
<dbReference type="InterPro" id="IPR041569">
    <property type="entry name" value="AAA_lid_3"/>
</dbReference>
<evidence type="ECO:0000256" key="10">
    <source>
        <dbReference type="ARBA" id="ARBA00022833"/>
    </source>
</evidence>
<accession>A0A871RI75</accession>
<dbReference type="InterPro" id="IPR003593">
    <property type="entry name" value="AAA+_ATPase"/>
</dbReference>
<dbReference type="InterPro" id="IPR048438">
    <property type="entry name" value="Yme1-like_N"/>
</dbReference>
<evidence type="ECO:0000259" key="16">
    <source>
        <dbReference type="SMART" id="SM00382"/>
    </source>
</evidence>
<dbReference type="SUPFAM" id="SSF52540">
    <property type="entry name" value="P-loop containing nucleoside triphosphate hydrolases"/>
    <property type="match status" value="1"/>
</dbReference>
<dbReference type="AlphaFoldDB" id="A0A871RI75"/>
<dbReference type="GO" id="GO:0005524">
    <property type="term" value="F:ATP binding"/>
    <property type="evidence" value="ECO:0007669"/>
    <property type="project" value="UniProtKB-KW"/>
</dbReference>
<evidence type="ECO:0000256" key="7">
    <source>
        <dbReference type="ARBA" id="ARBA00022723"/>
    </source>
</evidence>
<dbReference type="FunFam" id="3.40.50.300:FF:000175">
    <property type="entry name" value="ATP-dependent zinc metalloprotease FTSH 4"/>
    <property type="match status" value="1"/>
</dbReference>
<keyword evidence="11" id="KW-0067">ATP-binding</keyword>
<evidence type="ECO:0000313" key="17">
    <source>
        <dbReference type="EMBL" id="QOU22622.1"/>
    </source>
</evidence>
<dbReference type="RefSeq" id="XP_041139115.1">
    <property type="nucleotide sequence ID" value="XM_041281324.1"/>
</dbReference>
<dbReference type="GO" id="GO:0016887">
    <property type="term" value="F:ATP hydrolysis activity"/>
    <property type="evidence" value="ECO:0007669"/>
    <property type="project" value="InterPro"/>
</dbReference>
<evidence type="ECO:0000256" key="12">
    <source>
        <dbReference type="ARBA" id="ARBA00023049"/>
    </source>
</evidence>
<dbReference type="HAMAP" id="MF_01458">
    <property type="entry name" value="FtsH"/>
    <property type="match status" value="1"/>
</dbReference>
<dbReference type="InterPro" id="IPR027417">
    <property type="entry name" value="P-loop_NTPase"/>
</dbReference>
<reference evidence="17" key="1">
    <citation type="submission" date="2020-10" db="EMBL/GenBank/DDBJ databases">
        <authorList>
            <person name="Palmer J.M."/>
        </authorList>
    </citation>
    <scope>NUCLEOTIDE SEQUENCE</scope>
    <source>
        <strain evidence="17">UCD 2041</strain>
    </source>
</reference>
<dbReference type="GO" id="GO:0004222">
    <property type="term" value="F:metalloendopeptidase activity"/>
    <property type="evidence" value="ECO:0007669"/>
    <property type="project" value="InterPro"/>
</dbReference>
<dbReference type="InterPro" id="IPR037219">
    <property type="entry name" value="Peptidase_M41-like"/>
</dbReference>
<keyword evidence="7" id="KW-0479">Metal-binding</keyword>
<feature type="region of interest" description="Disordered" evidence="15">
    <location>
        <begin position="49"/>
        <end position="70"/>
    </location>
</feature>
<organism evidence="17 18">
    <name type="scientific">Dekkera bruxellensis</name>
    <name type="common">Brettanomyces custersii</name>
    <dbReference type="NCBI Taxonomy" id="5007"/>
    <lineage>
        <taxon>Eukaryota</taxon>
        <taxon>Fungi</taxon>
        <taxon>Dikarya</taxon>
        <taxon>Ascomycota</taxon>
        <taxon>Saccharomycotina</taxon>
        <taxon>Pichiomycetes</taxon>
        <taxon>Pichiales</taxon>
        <taxon>Pichiaceae</taxon>
        <taxon>Brettanomyces</taxon>
    </lineage>
</organism>
<dbReference type="KEGG" id="bbrx:BRETT_002804"/>
<comment type="subcellular location">
    <subcellularLocation>
        <location evidence="3">Membrane</location>
    </subcellularLocation>
    <subcellularLocation>
        <location evidence="2">Mitochondrion</location>
    </subcellularLocation>
</comment>